<comment type="caution">
    <text evidence="6">The sequence shown here is derived from an EMBL/GenBank/DDBJ whole genome shotgun (WGS) entry which is preliminary data.</text>
</comment>
<feature type="region of interest" description="Disordered" evidence="4">
    <location>
        <begin position="1"/>
        <end position="29"/>
    </location>
</feature>
<comment type="subcellular location">
    <subcellularLocation>
        <location evidence="3">Cytoplasm</location>
    </subcellularLocation>
</comment>
<proteinExistence type="inferred from homology"/>
<evidence type="ECO:0000256" key="4">
    <source>
        <dbReference type="SAM" id="MobiDB-lite"/>
    </source>
</evidence>
<dbReference type="HAMAP" id="MF_00040">
    <property type="entry name" value="RRF"/>
    <property type="match status" value="1"/>
</dbReference>
<gene>
    <name evidence="3 6" type="primary">frr</name>
    <name evidence="6" type="ORF">I8D64_14945</name>
</gene>
<dbReference type="NCBIfam" id="TIGR00496">
    <property type="entry name" value="frr"/>
    <property type="match status" value="1"/>
</dbReference>
<evidence type="ECO:0000313" key="7">
    <source>
        <dbReference type="Proteomes" id="UP000612352"/>
    </source>
</evidence>
<evidence type="ECO:0000259" key="5">
    <source>
        <dbReference type="Pfam" id="PF01765"/>
    </source>
</evidence>
<dbReference type="SUPFAM" id="SSF55194">
    <property type="entry name" value="Ribosome recycling factor, RRF"/>
    <property type="match status" value="1"/>
</dbReference>
<reference evidence="6 7" key="1">
    <citation type="submission" date="2020-12" db="EMBL/GenBank/DDBJ databases">
        <title>Brachybacterium sp. MASK1Z-5, whole genome shotgun sequence.</title>
        <authorList>
            <person name="Tuo L."/>
        </authorList>
    </citation>
    <scope>NUCLEOTIDE SEQUENCE [LARGE SCALE GENOMIC DNA]</scope>
    <source>
        <strain evidence="6 7">MASK1Z-5</strain>
    </source>
</reference>
<sequence>MDRGAGARSRCHHEKSSEERDVSDDIPGVLKDAETKMTKTIEVTKEDFSTIRTGRANAAMFQGITVEYYGAPTPLNQLASLQFPEARTVIVTPYDKSSTGAVESALRDSDLGVNPTNNGDNLRIVLPALTEERRKDYIKQAKSKAEDGRVAVRASRGTAKKAIEKLVKDKEVGEDEGSRAEKDLEALTKKYIEQVDEALAAKETELATV</sequence>
<dbReference type="InterPro" id="IPR002661">
    <property type="entry name" value="Ribosome_recyc_fac"/>
</dbReference>
<dbReference type="PANTHER" id="PTHR20982:SF3">
    <property type="entry name" value="MITOCHONDRIAL RIBOSOME RECYCLING FACTOR PSEUDO 1"/>
    <property type="match status" value="1"/>
</dbReference>
<protein>
    <recommendedName>
        <fullName evidence="3">Ribosome-recycling factor</fullName>
        <shortName evidence="3">RRF</shortName>
    </recommendedName>
    <alternativeName>
        <fullName evidence="3">Ribosome-releasing factor</fullName>
    </alternativeName>
</protein>
<name>A0ABS1BDM3_9MICO</name>
<accession>A0ABS1BDM3</accession>
<organism evidence="6 7">
    <name type="scientific">Brachybacterium halotolerans</name>
    <dbReference type="NCBI Taxonomy" id="2795215"/>
    <lineage>
        <taxon>Bacteria</taxon>
        <taxon>Bacillati</taxon>
        <taxon>Actinomycetota</taxon>
        <taxon>Actinomycetes</taxon>
        <taxon>Micrococcales</taxon>
        <taxon>Dermabacteraceae</taxon>
        <taxon>Brachybacterium</taxon>
    </lineage>
</organism>
<keyword evidence="2 3" id="KW-0648">Protein biosynthesis</keyword>
<keyword evidence="7" id="KW-1185">Reference proteome</keyword>
<evidence type="ECO:0000313" key="6">
    <source>
        <dbReference type="EMBL" id="MBK0332696.1"/>
    </source>
</evidence>
<dbReference type="InterPro" id="IPR023584">
    <property type="entry name" value="Ribosome_recyc_fac_dom"/>
</dbReference>
<evidence type="ECO:0000256" key="2">
    <source>
        <dbReference type="ARBA" id="ARBA00022917"/>
    </source>
</evidence>
<dbReference type="CDD" id="cd00520">
    <property type="entry name" value="RRF"/>
    <property type="match status" value="1"/>
</dbReference>
<keyword evidence="3" id="KW-0963">Cytoplasm</keyword>
<comment type="function">
    <text evidence="3">Responsible for the release of ribosomes from messenger RNA at the termination of protein biosynthesis. May increase the efficiency of translation by recycling ribosomes from one round of translation to another.</text>
</comment>
<evidence type="ECO:0000256" key="1">
    <source>
        <dbReference type="ARBA" id="ARBA00005912"/>
    </source>
</evidence>
<dbReference type="Pfam" id="PF01765">
    <property type="entry name" value="RRF"/>
    <property type="match status" value="1"/>
</dbReference>
<dbReference type="Proteomes" id="UP000612352">
    <property type="component" value="Unassembled WGS sequence"/>
</dbReference>
<dbReference type="PANTHER" id="PTHR20982">
    <property type="entry name" value="RIBOSOME RECYCLING FACTOR"/>
    <property type="match status" value="1"/>
</dbReference>
<evidence type="ECO:0000256" key="3">
    <source>
        <dbReference type="HAMAP-Rule" id="MF_00040"/>
    </source>
</evidence>
<feature type="domain" description="Ribosome recycling factor" evidence="5">
    <location>
        <begin position="45"/>
        <end position="206"/>
    </location>
</feature>
<dbReference type="InterPro" id="IPR036191">
    <property type="entry name" value="RRF_sf"/>
</dbReference>
<dbReference type="EMBL" id="JAEDAJ010000012">
    <property type="protein sequence ID" value="MBK0332696.1"/>
    <property type="molecule type" value="Genomic_DNA"/>
</dbReference>
<dbReference type="Gene3D" id="3.30.1360.40">
    <property type="match status" value="1"/>
</dbReference>
<dbReference type="Gene3D" id="1.10.132.20">
    <property type="entry name" value="Ribosome-recycling factor"/>
    <property type="match status" value="1"/>
</dbReference>
<comment type="similarity">
    <text evidence="1 3">Belongs to the RRF family.</text>
</comment>